<evidence type="ECO:0000313" key="3">
    <source>
        <dbReference type="Proteomes" id="UP000245535"/>
    </source>
</evidence>
<keyword evidence="3" id="KW-1185">Reference proteome</keyword>
<dbReference type="Gene3D" id="3.40.50.1820">
    <property type="entry name" value="alpha/beta hydrolase"/>
    <property type="match status" value="1"/>
</dbReference>
<accession>A0A315ZIW9</accession>
<dbReference type="GO" id="GO:0003824">
    <property type="term" value="F:catalytic activity"/>
    <property type="evidence" value="ECO:0007669"/>
    <property type="project" value="InterPro"/>
</dbReference>
<dbReference type="InterPro" id="IPR029058">
    <property type="entry name" value="AB_hydrolase_fold"/>
</dbReference>
<dbReference type="EMBL" id="QGDO01000001">
    <property type="protein sequence ID" value="PWJ44768.1"/>
    <property type="molecule type" value="Genomic_DNA"/>
</dbReference>
<dbReference type="Pfam" id="PF00561">
    <property type="entry name" value="Abhydrolase_1"/>
    <property type="match status" value="1"/>
</dbReference>
<dbReference type="PRINTS" id="PR00111">
    <property type="entry name" value="ABHYDROLASE"/>
</dbReference>
<dbReference type="PRINTS" id="PR00412">
    <property type="entry name" value="EPOXHYDRLASE"/>
</dbReference>
<proteinExistence type="predicted"/>
<dbReference type="SUPFAM" id="SSF53474">
    <property type="entry name" value="alpha/beta-Hydrolases"/>
    <property type="match status" value="1"/>
</dbReference>
<gene>
    <name evidence="2" type="ORF">BC781_1011139</name>
</gene>
<dbReference type="PROSITE" id="PS51257">
    <property type="entry name" value="PROKAR_LIPOPROTEIN"/>
    <property type="match status" value="1"/>
</dbReference>
<sequence length="269" mass="30880">MPKRYINDIDLYYEEYGSGEPLLLIHGLGSCSGDWDYQVSDFRHHYRLIIPDLRGHGNSSKPKTPYSMRLFAQDIISLIEQLNLEKVNLVGLSLGGMISFQIAALRPDLVKSMVVVNSTPSFKPSTFREQYSLWLRLSILRLFGLRYASRLVAVRMFPKPEHVALKQRVYRRLINNDTHAYKNSIRAIVRWKLSDEQLRHMHLPILIVTGDRDIYSVAYKEAYTTKLPNAKLVVIPDSGHGTPHDQPLLFNKEVKDFLEKPKVSTSVAS</sequence>
<dbReference type="InterPro" id="IPR000639">
    <property type="entry name" value="Epox_hydrolase-like"/>
</dbReference>
<dbReference type="AlphaFoldDB" id="A0A315ZIW9"/>
<organism evidence="2 3">
    <name type="scientific">Sediminitomix flava</name>
    <dbReference type="NCBI Taxonomy" id="379075"/>
    <lineage>
        <taxon>Bacteria</taxon>
        <taxon>Pseudomonadati</taxon>
        <taxon>Bacteroidota</taxon>
        <taxon>Cytophagia</taxon>
        <taxon>Cytophagales</taxon>
        <taxon>Flammeovirgaceae</taxon>
        <taxon>Sediminitomix</taxon>
    </lineage>
</organism>
<name>A0A315ZIW9_SEDFL</name>
<dbReference type="RefSeq" id="WP_109616239.1">
    <property type="nucleotide sequence ID" value="NZ_QGDO01000001.1"/>
</dbReference>
<dbReference type="PANTHER" id="PTHR43798">
    <property type="entry name" value="MONOACYLGLYCEROL LIPASE"/>
    <property type="match status" value="1"/>
</dbReference>
<protein>
    <submittedName>
        <fullName evidence="2">Pimeloyl-ACP methyl ester carboxylesterase</fullName>
    </submittedName>
</protein>
<dbReference type="InterPro" id="IPR050266">
    <property type="entry name" value="AB_hydrolase_sf"/>
</dbReference>
<reference evidence="2 3" key="1">
    <citation type="submission" date="2018-03" db="EMBL/GenBank/DDBJ databases">
        <title>Genomic Encyclopedia of Archaeal and Bacterial Type Strains, Phase II (KMG-II): from individual species to whole genera.</title>
        <authorList>
            <person name="Goeker M."/>
        </authorList>
    </citation>
    <scope>NUCLEOTIDE SEQUENCE [LARGE SCALE GENOMIC DNA]</scope>
    <source>
        <strain evidence="2 3">DSM 28229</strain>
    </source>
</reference>
<dbReference type="Proteomes" id="UP000245535">
    <property type="component" value="Unassembled WGS sequence"/>
</dbReference>
<comment type="caution">
    <text evidence="2">The sequence shown here is derived from an EMBL/GenBank/DDBJ whole genome shotgun (WGS) entry which is preliminary data.</text>
</comment>
<dbReference type="OrthoDB" id="9780932at2"/>
<evidence type="ECO:0000313" key="2">
    <source>
        <dbReference type="EMBL" id="PWJ44768.1"/>
    </source>
</evidence>
<evidence type="ECO:0000259" key="1">
    <source>
        <dbReference type="Pfam" id="PF00561"/>
    </source>
</evidence>
<dbReference type="InterPro" id="IPR000073">
    <property type="entry name" value="AB_hydrolase_1"/>
</dbReference>
<feature type="domain" description="AB hydrolase-1" evidence="1">
    <location>
        <begin position="21"/>
        <end position="242"/>
    </location>
</feature>